<evidence type="ECO:0000256" key="7">
    <source>
        <dbReference type="ARBA" id="ARBA00023069"/>
    </source>
</evidence>
<gene>
    <name evidence="11" type="ORF">ALAG00032_LOCUS5659</name>
</gene>
<comment type="similarity">
    <text evidence="3">Belongs to the CFAP36 family.</text>
</comment>
<evidence type="ECO:0000256" key="2">
    <source>
        <dbReference type="ARBA" id="ARBA00004496"/>
    </source>
</evidence>
<evidence type="ECO:0000256" key="3">
    <source>
        <dbReference type="ARBA" id="ARBA00007460"/>
    </source>
</evidence>
<dbReference type="InterPro" id="IPR023379">
    <property type="entry name" value="BART_dom"/>
</dbReference>
<dbReference type="Pfam" id="PF11527">
    <property type="entry name" value="ARL2_Bind_BART"/>
    <property type="match status" value="1"/>
</dbReference>
<keyword evidence="8" id="KW-0966">Cell projection</keyword>
<dbReference type="InterPro" id="IPR038888">
    <property type="entry name" value="CFAP36"/>
</dbReference>
<dbReference type="InterPro" id="IPR042541">
    <property type="entry name" value="BART_sf"/>
</dbReference>
<evidence type="ECO:0000256" key="6">
    <source>
        <dbReference type="ARBA" id="ARBA00023054"/>
    </source>
</evidence>
<keyword evidence="6" id="KW-0175">Coiled coil</keyword>
<name>A0A7S3NL56_9STRA</name>
<evidence type="ECO:0000259" key="10">
    <source>
        <dbReference type="Pfam" id="PF11527"/>
    </source>
</evidence>
<organism evidence="11">
    <name type="scientific">Aureoumbra lagunensis</name>
    <dbReference type="NCBI Taxonomy" id="44058"/>
    <lineage>
        <taxon>Eukaryota</taxon>
        <taxon>Sar</taxon>
        <taxon>Stramenopiles</taxon>
        <taxon>Ochrophyta</taxon>
        <taxon>Pelagophyceae</taxon>
        <taxon>Pelagomonadales</taxon>
        <taxon>Aureoumbra</taxon>
    </lineage>
</organism>
<evidence type="ECO:0000313" key="11">
    <source>
        <dbReference type="EMBL" id="CAE0364917.1"/>
    </source>
</evidence>
<evidence type="ECO:0000256" key="9">
    <source>
        <dbReference type="ARBA" id="ARBA00031593"/>
    </source>
</evidence>
<protein>
    <recommendedName>
        <fullName evidence="4">Cilia- and flagella-associated protein 36</fullName>
    </recommendedName>
    <alternativeName>
        <fullName evidence="9">Coiled-coil domain-containing protein 104</fullName>
    </alternativeName>
</protein>
<reference evidence="11" key="1">
    <citation type="submission" date="2021-01" db="EMBL/GenBank/DDBJ databases">
        <authorList>
            <person name="Corre E."/>
            <person name="Pelletier E."/>
            <person name="Niang G."/>
            <person name="Scheremetjew M."/>
            <person name="Finn R."/>
            <person name="Kale V."/>
            <person name="Holt S."/>
            <person name="Cochrane G."/>
            <person name="Meng A."/>
            <person name="Brown T."/>
            <person name="Cohen L."/>
        </authorList>
    </citation>
    <scope>NUCLEOTIDE SEQUENCE</scope>
    <source>
        <strain evidence="11">CCMP1510</strain>
    </source>
</reference>
<keyword evidence="7" id="KW-0969">Cilium</keyword>
<dbReference type="EMBL" id="HBIJ01008043">
    <property type="protein sequence ID" value="CAE0364917.1"/>
    <property type="molecule type" value="Transcribed_RNA"/>
</dbReference>
<proteinExistence type="inferred from homology"/>
<evidence type="ECO:0000256" key="8">
    <source>
        <dbReference type="ARBA" id="ARBA00023273"/>
    </source>
</evidence>
<sequence>MERKNDDEELIESDERHVESIVTKVSRYFFSERSFAGTLERWVERNAENIDLDASDEFQLKYTELHQEFKNIYERMLEEFIISQGSTTKEFYAELKREADSEKDGTLLAETILATTDFDIFMRMMRDYRMQLDHRNHHK</sequence>
<dbReference type="GO" id="GO:0005930">
    <property type="term" value="C:axoneme"/>
    <property type="evidence" value="ECO:0007669"/>
    <property type="project" value="TreeGrafter"/>
</dbReference>
<feature type="domain" description="BART" evidence="10">
    <location>
        <begin position="20"/>
        <end position="133"/>
    </location>
</feature>
<evidence type="ECO:0000256" key="5">
    <source>
        <dbReference type="ARBA" id="ARBA00022490"/>
    </source>
</evidence>
<evidence type="ECO:0000256" key="1">
    <source>
        <dbReference type="ARBA" id="ARBA00004138"/>
    </source>
</evidence>
<keyword evidence="5" id="KW-0963">Cytoplasm</keyword>
<dbReference type="Gene3D" id="1.20.1520.10">
    <property type="entry name" value="ADP-ribosylation factor-like 2-binding protein, domain"/>
    <property type="match status" value="1"/>
</dbReference>
<dbReference type="PANTHER" id="PTHR21532:SF0">
    <property type="entry name" value="CILIA- AND FLAGELLA-ASSOCIATED PROTEIN 36"/>
    <property type="match status" value="1"/>
</dbReference>
<accession>A0A7S3NL56</accession>
<comment type="subcellular location">
    <subcellularLocation>
        <location evidence="1">Cell projection</location>
        <location evidence="1">Cilium</location>
    </subcellularLocation>
    <subcellularLocation>
        <location evidence="2">Cytoplasm</location>
    </subcellularLocation>
</comment>
<dbReference type="GO" id="GO:0097546">
    <property type="term" value="C:ciliary base"/>
    <property type="evidence" value="ECO:0007669"/>
    <property type="project" value="TreeGrafter"/>
</dbReference>
<dbReference type="AlphaFoldDB" id="A0A7S3NL56"/>
<evidence type="ECO:0000256" key="4">
    <source>
        <dbReference type="ARBA" id="ARBA00021815"/>
    </source>
</evidence>
<dbReference type="PANTHER" id="PTHR21532">
    <property type="entry name" value="PHOSPHODIESTERASE HL"/>
    <property type="match status" value="1"/>
</dbReference>